<dbReference type="STRING" id="1796616.A4V09_00380"/>
<keyword evidence="1 2" id="KW-0238">DNA-binding</keyword>
<sequence length="193" mass="22020">MGKSGDQRTRMTKQFIRNAFMDLLSRKPIQSISIRELCGIAGINRGTFYTHYKDIYDLLEQIEKEMTREIEKALEPLLSEENKELTPLKITTEIFRCLKENADLCTVTLGDYGDKTFAVRLLSLGREKCVEAYSRFFALATPKEIEYFYAFASAGCIGLLEEWLREGMVTEAEEIAAMAEDMMMYGVGCLKKG</sequence>
<dbReference type="OrthoDB" id="9810250at2"/>
<keyword evidence="5" id="KW-1185">Reference proteome</keyword>
<dbReference type="EMBL" id="CP015405">
    <property type="protein sequence ID" value="ANU74365.1"/>
    <property type="molecule type" value="Genomic_DNA"/>
</dbReference>
<dbReference type="GO" id="GO:0003677">
    <property type="term" value="F:DNA binding"/>
    <property type="evidence" value="ECO:0007669"/>
    <property type="project" value="UniProtKB-UniRule"/>
</dbReference>
<organism evidence="4 5">
    <name type="scientific">Blautia pseudococcoides</name>
    <dbReference type="NCBI Taxonomy" id="1796616"/>
    <lineage>
        <taxon>Bacteria</taxon>
        <taxon>Bacillati</taxon>
        <taxon>Bacillota</taxon>
        <taxon>Clostridia</taxon>
        <taxon>Lachnospirales</taxon>
        <taxon>Lachnospiraceae</taxon>
        <taxon>Blautia</taxon>
    </lineage>
</organism>
<dbReference type="PANTHER" id="PTHR43479">
    <property type="entry name" value="ACREF/ENVCD OPERON REPRESSOR-RELATED"/>
    <property type="match status" value="1"/>
</dbReference>
<dbReference type="PANTHER" id="PTHR43479:SF7">
    <property type="entry name" value="TETR-FAMILY TRANSCRIPTIONAL REGULATOR"/>
    <property type="match status" value="1"/>
</dbReference>
<dbReference type="Gene3D" id="1.10.357.10">
    <property type="entry name" value="Tetracycline Repressor, domain 2"/>
    <property type="match status" value="1"/>
</dbReference>
<dbReference type="InterPro" id="IPR039532">
    <property type="entry name" value="TetR_C_Firmicutes"/>
</dbReference>
<dbReference type="Proteomes" id="UP000092574">
    <property type="component" value="Chromosome"/>
</dbReference>
<dbReference type="InterPro" id="IPR009057">
    <property type="entry name" value="Homeodomain-like_sf"/>
</dbReference>
<evidence type="ECO:0000259" key="3">
    <source>
        <dbReference type="PROSITE" id="PS50977"/>
    </source>
</evidence>
<evidence type="ECO:0000313" key="4">
    <source>
        <dbReference type="EMBL" id="ANU74365.1"/>
    </source>
</evidence>
<dbReference type="KEGG" id="byl:A4V09_00380"/>
<dbReference type="SUPFAM" id="SSF46689">
    <property type="entry name" value="Homeodomain-like"/>
    <property type="match status" value="1"/>
</dbReference>
<name>A0A1C7I471_9FIRM</name>
<dbReference type="InterPro" id="IPR050624">
    <property type="entry name" value="HTH-type_Tx_Regulator"/>
</dbReference>
<evidence type="ECO:0000256" key="2">
    <source>
        <dbReference type="PROSITE-ProRule" id="PRU00335"/>
    </source>
</evidence>
<gene>
    <name evidence="4" type="ORF">A4V09_00380</name>
</gene>
<feature type="domain" description="HTH tetR-type" evidence="3">
    <location>
        <begin position="10"/>
        <end position="70"/>
    </location>
</feature>
<dbReference type="AlphaFoldDB" id="A0A1C7I471"/>
<evidence type="ECO:0000313" key="5">
    <source>
        <dbReference type="Proteomes" id="UP000092574"/>
    </source>
</evidence>
<dbReference type="InterPro" id="IPR001647">
    <property type="entry name" value="HTH_TetR"/>
</dbReference>
<evidence type="ECO:0000256" key="1">
    <source>
        <dbReference type="ARBA" id="ARBA00023125"/>
    </source>
</evidence>
<proteinExistence type="predicted"/>
<protein>
    <recommendedName>
        <fullName evidence="3">HTH tetR-type domain-containing protein</fullName>
    </recommendedName>
</protein>
<reference evidence="4" key="1">
    <citation type="submission" date="2017-04" db="EMBL/GenBank/DDBJ databases">
        <title>Complete Genome Sequences of Twelve Strains of a Stable Defined Moderately Diverse Mouse Microbiota 2 (sDMDMm2).</title>
        <authorList>
            <person name="Uchimura Y."/>
            <person name="Wyss M."/>
            <person name="Brugiroux S."/>
            <person name="Limenitakis J.P."/>
            <person name="Stecher B."/>
            <person name="McCoy K.D."/>
            <person name="Macpherson A.J."/>
        </authorList>
    </citation>
    <scope>NUCLEOTIDE SEQUENCE</scope>
    <source>
        <strain evidence="4">YL58</strain>
    </source>
</reference>
<feature type="DNA-binding region" description="H-T-H motif" evidence="2">
    <location>
        <begin position="33"/>
        <end position="52"/>
    </location>
</feature>
<dbReference type="PROSITE" id="PS50977">
    <property type="entry name" value="HTH_TETR_2"/>
    <property type="match status" value="1"/>
</dbReference>
<dbReference type="RefSeq" id="WP_065540601.1">
    <property type="nucleotide sequence ID" value="NZ_CP015405.2"/>
</dbReference>
<accession>A0A1C7I471</accession>
<dbReference type="Pfam" id="PF14278">
    <property type="entry name" value="TetR_C_8"/>
    <property type="match status" value="1"/>
</dbReference>